<evidence type="ECO:0000256" key="1">
    <source>
        <dbReference type="SAM" id="MobiDB-lite"/>
    </source>
</evidence>
<feature type="compositionally biased region" description="Low complexity" evidence="1">
    <location>
        <begin position="13"/>
        <end position="26"/>
    </location>
</feature>
<name>A0A7W8F2T0_STREU</name>
<reference evidence="2 3" key="1">
    <citation type="submission" date="2020-08" db="EMBL/GenBank/DDBJ databases">
        <title>Genomic Encyclopedia of Type Strains, Phase III (KMG-III): the genomes of soil and plant-associated and newly described type strains.</title>
        <authorList>
            <person name="Whitman W."/>
        </authorList>
    </citation>
    <scope>NUCLEOTIDE SEQUENCE [LARGE SCALE GENOMIC DNA]</scope>
    <source>
        <strain evidence="2 3">CECT 3259</strain>
    </source>
</reference>
<dbReference type="EMBL" id="JACHJF010000006">
    <property type="protein sequence ID" value="MBB5119150.1"/>
    <property type="molecule type" value="Genomic_DNA"/>
</dbReference>
<gene>
    <name evidence="2" type="ORF">FHS36_002583</name>
</gene>
<dbReference type="AlphaFoldDB" id="A0A7W8F2T0"/>
<evidence type="ECO:0000313" key="2">
    <source>
        <dbReference type="EMBL" id="MBB5119150.1"/>
    </source>
</evidence>
<comment type="caution">
    <text evidence="2">The sequence shown here is derived from an EMBL/GenBank/DDBJ whole genome shotgun (WGS) entry which is preliminary data.</text>
</comment>
<dbReference type="Proteomes" id="UP000528608">
    <property type="component" value="Unassembled WGS sequence"/>
</dbReference>
<accession>A0A7W8F2T0</accession>
<evidence type="ECO:0000313" key="3">
    <source>
        <dbReference type="Proteomes" id="UP000528608"/>
    </source>
</evidence>
<proteinExistence type="predicted"/>
<sequence length="76" mass="7934">MTAPVARLRHGRSGQSSRSAGQSTRARSPRSESRGTPARPSTRRSSRSDQALPTAFPPADTALSPRPSGACTTTKG</sequence>
<feature type="region of interest" description="Disordered" evidence="1">
    <location>
        <begin position="1"/>
        <end position="76"/>
    </location>
</feature>
<protein>
    <submittedName>
        <fullName evidence="2">Uncharacterized protein</fullName>
    </submittedName>
</protein>
<organism evidence="2 3">
    <name type="scientific">Streptomyces eurocidicus</name>
    <name type="common">Streptoverticillium eurocidicus</name>
    <dbReference type="NCBI Taxonomy" id="66423"/>
    <lineage>
        <taxon>Bacteria</taxon>
        <taxon>Bacillati</taxon>
        <taxon>Actinomycetota</taxon>
        <taxon>Actinomycetes</taxon>
        <taxon>Kitasatosporales</taxon>
        <taxon>Streptomycetaceae</taxon>
        <taxon>Streptomyces</taxon>
    </lineage>
</organism>